<gene>
    <name evidence="2" type="ORF">DCAF_LOCUS2753</name>
</gene>
<keyword evidence="3" id="KW-1185">Reference proteome</keyword>
<evidence type="ECO:0000313" key="2">
    <source>
        <dbReference type="EMBL" id="CAK7325081.1"/>
    </source>
</evidence>
<name>A0AAV1QUF2_9ROSI</name>
<comment type="caution">
    <text evidence="2">The sequence shown here is derived from an EMBL/GenBank/DDBJ whole genome shotgun (WGS) entry which is preliminary data.</text>
</comment>
<protein>
    <submittedName>
        <fullName evidence="2">Uncharacterized protein</fullName>
    </submittedName>
</protein>
<keyword evidence="1" id="KW-0472">Membrane</keyword>
<feature type="transmembrane region" description="Helical" evidence="1">
    <location>
        <begin position="100"/>
        <end position="126"/>
    </location>
</feature>
<proteinExistence type="predicted"/>
<evidence type="ECO:0000313" key="3">
    <source>
        <dbReference type="Proteomes" id="UP001314170"/>
    </source>
</evidence>
<keyword evidence="1" id="KW-1133">Transmembrane helix</keyword>
<dbReference type="EMBL" id="CAWUPB010000850">
    <property type="protein sequence ID" value="CAK7325081.1"/>
    <property type="molecule type" value="Genomic_DNA"/>
</dbReference>
<accession>A0AAV1QUF2</accession>
<dbReference type="AlphaFoldDB" id="A0AAV1QUF2"/>
<sequence length="153" mass="16988">MQCLHLDDVTLETYHHRQNWQLVACLMIEAFPVEALNSIQHLNGSVGEMEHTEASTQYHTTLLVSRTAYTVETDVAKRETGVHFNSKSGLVSARGNFNKLFLTVQALISLVLIMVIFPSTCLILAVDQPGPLDLLSSTTQNEGDDVREESPFS</sequence>
<organism evidence="2 3">
    <name type="scientific">Dovyalis caffra</name>
    <dbReference type="NCBI Taxonomy" id="77055"/>
    <lineage>
        <taxon>Eukaryota</taxon>
        <taxon>Viridiplantae</taxon>
        <taxon>Streptophyta</taxon>
        <taxon>Embryophyta</taxon>
        <taxon>Tracheophyta</taxon>
        <taxon>Spermatophyta</taxon>
        <taxon>Magnoliopsida</taxon>
        <taxon>eudicotyledons</taxon>
        <taxon>Gunneridae</taxon>
        <taxon>Pentapetalae</taxon>
        <taxon>rosids</taxon>
        <taxon>fabids</taxon>
        <taxon>Malpighiales</taxon>
        <taxon>Salicaceae</taxon>
        <taxon>Flacourtieae</taxon>
        <taxon>Dovyalis</taxon>
    </lineage>
</organism>
<keyword evidence="1" id="KW-0812">Transmembrane</keyword>
<evidence type="ECO:0000256" key="1">
    <source>
        <dbReference type="SAM" id="Phobius"/>
    </source>
</evidence>
<dbReference type="Proteomes" id="UP001314170">
    <property type="component" value="Unassembled WGS sequence"/>
</dbReference>
<reference evidence="2 3" key="1">
    <citation type="submission" date="2024-01" db="EMBL/GenBank/DDBJ databases">
        <authorList>
            <person name="Waweru B."/>
        </authorList>
    </citation>
    <scope>NUCLEOTIDE SEQUENCE [LARGE SCALE GENOMIC DNA]</scope>
</reference>